<evidence type="ECO:0000313" key="1">
    <source>
        <dbReference type="EMBL" id="CAJ2633001.1"/>
    </source>
</evidence>
<keyword evidence="2" id="KW-1185">Reference proteome</keyword>
<comment type="caution">
    <text evidence="1">The sequence shown here is derived from an EMBL/GenBank/DDBJ whole genome shotgun (WGS) entry which is preliminary data.</text>
</comment>
<gene>
    <name evidence="1" type="ORF">MILVUS5_LOCUS4177</name>
</gene>
<dbReference type="EMBL" id="CASHSV030000001">
    <property type="protein sequence ID" value="CAJ2633001.1"/>
    <property type="molecule type" value="Genomic_DNA"/>
</dbReference>
<name>A0ACB0IM38_TRIPR</name>
<reference evidence="1" key="1">
    <citation type="submission" date="2023-10" db="EMBL/GenBank/DDBJ databases">
        <authorList>
            <person name="Rodriguez Cubillos JULIANA M."/>
            <person name="De Vega J."/>
        </authorList>
    </citation>
    <scope>NUCLEOTIDE SEQUENCE</scope>
</reference>
<proteinExistence type="predicted"/>
<protein>
    <submittedName>
        <fullName evidence="1">Uncharacterized protein</fullName>
    </submittedName>
</protein>
<dbReference type="Proteomes" id="UP001177021">
    <property type="component" value="Unassembled WGS sequence"/>
</dbReference>
<accession>A0ACB0IM38</accession>
<organism evidence="1 2">
    <name type="scientific">Trifolium pratense</name>
    <name type="common">Red clover</name>
    <dbReference type="NCBI Taxonomy" id="57577"/>
    <lineage>
        <taxon>Eukaryota</taxon>
        <taxon>Viridiplantae</taxon>
        <taxon>Streptophyta</taxon>
        <taxon>Embryophyta</taxon>
        <taxon>Tracheophyta</taxon>
        <taxon>Spermatophyta</taxon>
        <taxon>Magnoliopsida</taxon>
        <taxon>eudicotyledons</taxon>
        <taxon>Gunneridae</taxon>
        <taxon>Pentapetalae</taxon>
        <taxon>rosids</taxon>
        <taxon>fabids</taxon>
        <taxon>Fabales</taxon>
        <taxon>Fabaceae</taxon>
        <taxon>Papilionoideae</taxon>
        <taxon>50 kb inversion clade</taxon>
        <taxon>NPAAA clade</taxon>
        <taxon>Hologalegina</taxon>
        <taxon>IRL clade</taxon>
        <taxon>Trifolieae</taxon>
        <taxon>Trifolium</taxon>
    </lineage>
</organism>
<evidence type="ECO:0000313" key="2">
    <source>
        <dbReference type="Proteomes" id="UP001177021"/>
    </source>
</evidence>
<sequence>MNMNKKECSQQLYLPEELWAIIFKKLKSPLDVVRFRSTCSLWHSFLPPPTLSFNLCIPRQEYFLEQTKIYRIQPSPHDQDPSTSPCSNNKGWLIKVFQNTDSSKFYLFNLFTNQRLSSLKVNLMNVRVVELFELYTLCQRYKNNFGFAPDSFFHKVILFSVEGRCMVFALYTDKKLRVSNIGEQKFTILKKDDCGGKRYFDFDDIILYKGQVYVVDEIGTIFWINTLSLKIIIIYIVNLYDNYLFSIFIFILVYIINFKLVQFSPKNSSCGEERQPMNFDKRLVEYDGNLYVVDLYIDGDDEKYRRLSYLSRGVYVKVYKFDQEWGKWLDVKDLCDVSFVLGKDSNFALLAQDYHGCERNCIYFYYQCRASCFSLENLEFKLAKSFWPCPTLFYSMTC</sequence>